<feature type="region of interest" description="Disordered" evidence="1">
    <location>
        <begin position="145"/>
        <end position="179"/>
    </location>
</feature>
<organism evidence="2 3">
    <name type="scientific">Cyclostephanos tholiformis</name>
    <dbReference type="NCBI Taxonomy" id="382380"/>
    <lineage>
        <taxon>Eukaryota</taxon>
        <taxon>Sar</taxon>
        <taxon>Stramenopiles</taxon>
        <taxon>Ochrophyta</taxon>
        <taxon>Bacillariophyta</taxon>
        <taxon>Coscinodiscophyceae</taxon>
        <taxon>Thalassiosirophycidae</taxon>
        <taxon>Stephanodiscales</taxon>
        <taxon>Stephanodiscaceae</taxon>
        <taxon>Cyclostephanos</taxon>
    </lineage>
</organism>
<accession>A0ABD3SH42</accession>
<keyword evidence="3" id="KW-1185">Reference proteome</keyword>
<name>A0ABD3SH42_9STRA</name>
<evidence type="ECO:0000313" key="2">
    <source>
        <dbReference type="EMBL" id="KAL3823612.1"/>
    </source>
</evidence>
<proteinExistence type="predicted"/>
<comment type="caution">
    <text evidence="2">The sequence shown here is derived from an EMBL/GenBank/DDBJ whole genome shotgun (WGS) entry which is preliminary data.</text>
</comment>
<sequence length="455" mass="49981">MACLDDEVLARMGIMSAEPFGWGDESQIIAAGVNTSIPSRNPSAPLSGLDSIKAYVQDKNGADVSERRILQSLFGDVDLSTPSLASKISSRSASIDRRRDALMEDTVWDVSIKGLSDRAVAELNVEGRTSLFGSILRLFDMPRDGKNHHDNNCEKSDDGAMVTKDASSDGAGNEGTTTSMTFTADATTEGEGAADPIIMKEPILSTAEIIRSVHLTARPGDVPAGMDSKEYTLSVLHFISSYIPYLHEEEMDYRDTSGSQEGWDQLRRTLPVLPLIKATNPAESLELRCYGRVRPLVKLGGKERKQYPESMDRDEAFRKKVLNLERIYSSSLPFSSSITSTVLPSKLPLVSTDISSELPFAAPSAKRKDIAQQQESDNDLPFAFQRYVARRKLVPHIEGGHKEELTLMISGHMQHPAHTPGPKRTKPVIRVPSSAGELRYGNKNDYSEQNQATII</sequence>
<gene>
    <name evidence="2" type="ORF">ACHAXA_005593</name>
</gene>
<dbReference type="EMBL" id="JALLPB020000033">
    <property type="protein sequence ID" value="KAL3823612.1"/>
    <property type="molecule type" value="Genomic_DNA"/>
</dbReference>
<feature type="compositionally biased region" description="Basic and acidic residues" evidence="1">
    <location>
        <begin position="145"/>
        <end position="158"/>
    </location>
</feature>
<dbReference type="Proteomes" id="UP001530377">
    <property type="component" value="Unassembled WGS sequence"/>
</dbReference>
<evidence type="ECO:0000256" key="1">
    <source>
        <dbReference type="SAM" id="MobiDB-lite"/>
    </source>
</evidence>
<evidence type="ECO:0000313" key="3">
    <source>
        <dbReference type="Proteomes" id="UP001530377"/>
    </source>
</evidence>
<dbReference type="AlphaFoldDB" id="A0ABD3SH42"/>
<protein>
    <submittedName>
        <fullName evidence="2">Uncharacterized protein</fullName>
    </submittedName>
</protein>
<reference evidence="2 3" key="1">
    <citation type="submission" date="2024-10" db="EMBL/GenBank/DDBJ databases">
        <title>Updated reference genomes for cyclostephanoid diatoms.</title>
        <authorList>
            <person name="Roberts W.R."/>
            <person name="Alverson A.J."/>
        </authorList>
    </citation>
    <scope>NUCLEOTIDE SEQUENCE [LARGE SCALE GENOMIC DNA]</scope>
    <source>
        <strain evidence="2 3">AJA228-03</strain>
    </source>
</reference>